<feature type="transmembrane region" description="Helical" evidence="1">
    <location>
        <begin position="329"/>
        <end position="346"/>
    </location>
</feature>
<dbReference type="HOGENOM" id="CLU_025664_1_0_6"/>
<accession>I1YJ51</accession>
<name>I1YJ51_METFJ</name>
<organism evidence="2 3">
    <name type="scientific">Methylophaga frappieri (strain ATCC BAA-2434 / DSM 25690 / JAM7)</name>
    <dbReference type="NCBI Taxonomy" id="754477"/>
    <lineage>
        <taxon>Bacteria</taxon>
        <taxon>Pseudomonadati</taxon>
        <taxon>Pseudomonadota</taxon>
        <taxon>Gammaproteobacteria</taxon>
        <taxon>Thiotrichales</taxon>
        <taxon>Piscirickettsiaceae</taxon>
        <taxon>Methylophaga</taxon>
    </lineage>
</organism>
<protein>
    <submittedName>
        <fullName evidence="2">Iron-regulated membrane protein</fullName>
    </submittedName>
</protein>
<evidence type="ECO:0000313" key="3">
    <source>
        <dbReference type="Proteomes" id="UP000009145"/>
    </source>
</evidence>
<keyword evidence="1" id="KW-1133">Transmembrane helix</keyword>
<feature type="transmembrane region" description="Helical" evidence="1">
    <location>
        <begin position="12"/>
        <end position="37"/>
    </location>
</feature>
<dbReference type="Pfam" id="PF03929">
    <property type="entry name" value="PepSY_TM"/>
    <property type="match status" value="1"/>
</dbReference>
<dbReference type="PANTHER" id="PTHR34219">
    <property type="entry name" value="IRON-REGULATED INNER MEMBRANE PROTEIN-RELATED"/>
    <property type="match status" value="1"/>
</dbReference>
<feature type="transmembrane region" description="Helical" evidence="1">
    <location>
        <begin position="150"/>
        <end position="173"/>
    </location>
</feature>
<evidence type="ECO:0000256" key="1">
    <source>
        <dbReference type="SAM" id="Phobius"/>
    </source>
</evidence>
<feature type="transmembrane region" description="Helical" evidence="1">
    <location>
        <begin position="485"/>
        <end position="505"/>
    </location>
</feature>
<gene>
    <name evidence="2" type="ordered locus">Q7C_1803</name>
</gene>
<feature type="transmembrane region" description="Helical" evidence="1">
    <location>
        <begin position="352"/>
        <end position="374"/>
    </location>
</feature>
<dbReference type="EMBL" id="CP003380">
    <property type="protein sequence ID" value="AFJ02944.1"/>
    <property type="molecule type" value="Genomic_DNA"/>
</dbReference>
<dbReference type="PANTHER" id="PTHR34219:SF3">
    <property type="entry name" value="BLL7967 PROTEIN"/>
    <property type="match status" value="1"/>
</dbReference>
<reference evidence="2 3" key="1">
    <citation type="journal article" date="2012" name="J. Bacteriol.">
        <title>Complete genome sequences of Methylophaga sp. strain JAM1 and Methylophaga sp. strain JAM7.</title>
        <authorList>
            <person name="Villeneuve C."/>
            <person name="Martineau C."/>
            <person name="Mauffrey F."/>
            <person name="Villemur R."/>
        </authorList>
    </citation>
    <scope>NUCLEOTIDE SEQUENCE [LARGE SCALE GENOMIC DNA]</scope>
    <source>
        <strain evidence="2 3">JAM7</strain>
    </source>
</reference>
<dbReference type="KEGG" id="mec:Q7C_1803"/>
<dbReference type="AlphaFoldDB" id="I1YJ51"/>
<dbReference type="RefSeq" id="WP_014704364.1">
    <property type="nucleotide sequence ID" value="NC_017856.1"/>
</dbReference>
<feature type="transmembrane region" description="Helical" evidence="1">
    <location>
        <begin position="386"/>
        <end position="409"/>
    </location>
</feature>
<dbReference type="OrthoDB" id="9776609at2"/>
<keyword evidence="1" id="KW-0812">Transmembrane</keyword>
<sequence length="519" mass="57749">MKTGTVKNALEAHGWVGLFISVPLFIVFWAGAVTLFYPEVQRWSAMPHFPLTQQNERIDLSTLLEKKIAEHDVDPTHPISIYLPSDHSPYLNLELPVHPTHEGDDTGDEDHHHRHLMIDPVSGETLSQSEPFQLANFLNRLHFSLKLPQGLYLVGIVTFFFLVLVFTGILIQLRNLVKNFFLYRHQKPIRPKMNDLHTVVGVISLPYGLMYALTGVMFNLSIIFQITTVMMLYQGDMQTMMQDAGFDRPTSSRVEVIHEMPDLDTLLQQVATENNLTVRSVHLENYGDAGALIGFSGLENGSFSRSVDRYYQVASDTFPDALNPDQPNLFMDGVTLLFSLHMANFAGVDLRLLYFLLAIGVCAMIVAGNVLWMAKRQQASYSRINAVMRGLTLGGTMGAVVATAVAFFLERALPVDLLARADWMMSGFGITLLLAVLLAYVNPDYKRYLANSCLLTAAVLLLTVSLDVFNFSTVIVALWQSGYVQVAAVSMGLFLSAVLMAWLGLRLLKTSQSAATAHN</sequence>
<dbReference type="InterPro" id="IPR005625">
    <property type="entry name" value="PepSY-ass_TM"/>
</dbReference>
<feature type="transmembrane region" description="Helical" evidence="1">
    <location>
        <begin position="421"/>
        <end position="441"/>
    </location>
</feature>
<dbReference type="eggNOG" id="COG3182">
    <property type="taxonomic scope" value="Bacteria"/>
</dbReference>
<keyword evidence="1" id="KW-0472">Membrane</keyword>
<evidence type="ECO:0000313" key="2">
    <source>
        <dbReference type="EMBL" id="AFJ02944.1"/>
    </source>
</evidence>
<feature type="transmembrane region" description="Helical" evidence="1">
    <location>
        <begin position="209"/>
        <end position="233"/>
    </location>
</feature>
<dbReference type="PATRIC" id="fig|754477.3.peg.1774"/>
<keyword evidence="3" id="KW-1185">Reference proteome</keyword>
<dbReference type="Proteomes" id="UP000009145">
    <property type="component" value="Chromosome"/>
</dbReference>
<feature type="transmembrane region" description="Helical" evidence="1">
    <location>
        <begin position="453"/>
        <end position="479"/>
    </location>
</feature>
<dbReference type="STRING" id="754477.Q7C_1803"/>
<proteinExistence type="predicted"/>